<dbReference type="Gene3D" id="3.40.50.1820">
    <property type="entry name" value="alpha/beta hydrolase"/>
    <property type="match status" value="1"/>
</dbReference>
<evidence type="ECO:0000256" key="1">
    <source>
        <dbReference type="ARBA" id="ARBA00022801"/>
    </source>
</evidence>
<dbReference type="PANTHER" id="PTHR43433:SF5">
    <property type="entry name" value="AB HYDROLASE-1 DOMAIN-CONTAINING PROTEIN"/>
    <property type="match status" value="1"/>
</dbReference>
<dbReference type="Pfam" id="PF00561">
    <property type="entry name" value="Abhydrolase_1"/>
    <property type="match status" value="1"/>
</dbReference>
<dbReference type="InterPro" id="IPR019913">
    <property type="entry name" value="Pyrimidine_utilisation_RutD"/>
</dbReference>
<dbReference type="InterPro" id="IPR000073">
    <property type="entry name" value="AB_hydrolase_1"/>
</dbReference>
<keyword evidence="1 2" id="KW-0378">Hydrolase</keyword>
<evidence type="ECO:0000259" key="3">
    <source>
        <dbReference type="Pfam" id="PF00561"/>
    </source>
</evidence>
<dbReference type="PRINTS" id="PR00111">
    <property type="entry name" value="ABHYDROLASE"/>
</dbReference>
<accession>A0ABV6SCT0</accession>
<evidence type="ECO:0000313" key="4">
    <source>
        <dbReference type="EMBL" id="MFC0687062.1"/>
    </source>
</evidence>
<dbReference type="SUPFAM" id="SSF53474">
    <property type="entry name" value="alpha/beta-Hydrolases"/>
    <property type="match status" value="1"/>
</dbReference>
<dbReference type="RefSeq" id="WP_267221105.1">
    <property type="nucleotide sequence ID" value="NZ_JAPCWC010000009.1"/>
</dbReference>
<organism evidence="4 5">
    <name type="scientific">Novosphingobium clariflavum</name>
    <dbReference type="NCBI Taxonomy" id="2029884"/>
    <lineage>
        <taxon>Bacteria</taxon>
        <taxon>Pseudomonadati</taxon>
        <taxon>Pseudomonadota</taxon>
        <taxon>Alphaproteobacteria</taxon>
        <taxon>Sphingomonadales</taxon>
        <taxon>Sphingomonadaceae</taxon>
        <taxon>Novosphingobium</taxon>
    </lineage>
</organism>
<reference evidence="4 5" key="1">
    <citation type="submission" date="2024-09" db="EMBL/GenBank/DDBJ databases">
        <authorList>
            <person name="Sun Q."/>
            <person name="Mori K."/>
        </authorList>
    </citation>
    <scope>NUCLEOTIDE SEQUENCE [LARGE SCALE GENOMIC DNA]</scope>
    <source>
        <strain evidence="4 5">CICC 11035S</strain>
    </source>
</reference>
<dbReference type="InterPro" id="IPR050471">
    <property type="entry name" value="AB_hydrolase"/>
</dbReference>
<dbReference type="PANTHER" id="PTHR43433">
    <property type="entry name" value="HYDROLASE, ALPHA/BETA FOLD FAMILY PROTEIN"/>
    <property type="match status" value="1"/>
</dbReference>
<dbReference type="Proteomes" id="UP001589858">
    <property type="component" value="Unassembled WGS sequence"/>
</dbReference>
<evidence type="ECO:0000313" key="5">
    <source>
        <dbReference type="Proteomes" id="UP001589858"/>
    </source>
</evidence>
<dbReference type="NCBIfam" id="TIGR03611">
    <property type="entry name" value="RutD"/>
    <property type="match status" value="1"/>
</dbReference>
<comment type="caution">
    <text evidence="4">The sequence shown here is derived from an EMBL/GenBank/DDBJ whole genome shotgun (WGS) entry which is preliminary data.</text>
</comment>
<comment type="catalytic activity">
    <reaction evidence="2">
        <text>carbamate + 2 H(+) = NH4(+) + CO2</text>
        <dbReference type="Rhea" id="RHEA:15649"/>
        <dbReference type="ChEBI" id="CHEBI:13941"/>
        <dbReference type="ChEBI" id="CHEBI:15378"/>
        <dbReference type="ChEBI" id="CHEBI:16526"/>
        <dbReference type="ChEBI" id="CHEBI:28938"/>
    </reaction>
</comment>
<dbReference type="HAMAP" id="MF_00832">
    <property type="entry name" value="RutD"/>
    <property type="match status" value="1"/>
</dbReference>
<sequence length="260" mass="27891">MPEAGGLYYEIHGSADAPWLILSSGLGGSAGYWAPNLAALAAHFRVFAYDHRGTGRSDRALPETTSVADMAGDVIQLMDALGIERAHCIGHALGGAIGIETALRSGRIDRLIVINGWRRLSPHTRRCFAARLALLHGAGERAFLEAQPLFLYPPDWIVAHDSDLAAELDHHLAAFPGIATTAKRIAAVQDYTPDPAGLAALDNLLAIATRDDFLVPFATALDLAEPVEHADVATFDWGGHACNVTDPKAFNRLVLEFLRS</sequence>
<dbReference type="InterPro" id="IPR029058">
    <property type="entry name" value="AB_hydrolase_fold"/>
</dbReference>
<dbReference type="EC" id="3.5.1.-" evidence="2"/>
<dbReference type="EMBL" id="JBHLTM010000081">
    <property type="protein sequence ID" value="MFC0687062.1"/>
    <property type="molecule type" value="Genomic_DNA"/>
</dbReference>
<gene>
    <name evidence="2 4" type="primary">rutD</name>
    <name evidence="4" type="ORF">ACFFF8_20980</name>
</gene>
<comment type="function">
    <text evidence="2">Involved in pyrimidine catabolism. May facilitate the hydrolysis of carbamate, a reaction that can also occur spontaneously.</text>
</comment>
<name>A0ABV6SCT0_9SPHN</name>
<feature type="domain" description="AB hydrolase-1" evidence="3">
    <location>
        <begin position="18"/>
        <end position="143"/>
    </location>
</feature>
<keyword evidence="5" id="KW-1185">Reference proteome</keyword>
<protein>
    <recommendedName>
        <fullName evidence="2">Putative carbamate hydrolase RutD</fullName>
        <ecNumber evidence="2">3.5.1.-</ecNumber>
    </recommendedName>
    <alternativeName>
        <fullName evidence="2">Aminohydrolase</fullName>
    </alternativeName>
</protein>
<proteinExistence type="inferred from homology"/>
<evidence type="ECO:0000256" key="2">
    <source>
        <dbReference type="HAMAP-Rule" id="MF_00832"/>
    </source>
</evidence>
<comment type="similarity">
    <text evidence="2">Belongs to the AB hydrolase superfamily. Hydrolase RutD family.</text>
</comment>